<protein>
    <submittedName>
        <fullName evidence="3">Uncharacterized protein</fullName>
    </submittedName>
</protein>
<feature type="region of interest" description="Disordered" evidence="2">
    <location>
        <begin position="396"/>
        <end position="459"/>
    </location>
</feature>
<feature type="compositionally biased region" description="Pro residues" evidence="2">
    <location>
        <begin position="171"/>
        <end position="186"/>
    </location>
</feature>
<evidence type="ECO:0000256" key="2">
    <source>
        <dbReference type="SAM" id="MobiDB-lite"/>
    </source>
</evidence>
<evidence type="ECO:0000313" key="3">
    <source>
        <dbReference type="EMBL" id="CEM47943.1"/>
    </source>
</evidence>
<feature type="compositionally biased region" description="Polar residues" evidence="2">
    <location>
        <begin position="118"/>
        <end position="139"/>
    </location>
</feature>
<gene>
    <name evidence="3" type="ORF">Cvel_31708</name>
</gene>
<reference evidence="3" key="1">
    <citation type="submission" date="2014-11" db="EMBL/GenBank/DDBJ databases">
        <authorList>
            <person name="Otto D Thomas"/>
            <person name="Naeem Raeece"/>
        </authorList>
    </citation>
    <scope>NUCLEOTIDE SEQUENCE</scope>
</reference>
<organism evidence="3">
    <name type="scientific">Chromera velia CCMP2878</name>
    <dbReference type="NCBI Taxonomy" id="1169474"/>
    <lineage>
        <taxon>Eukaryota</taxon>
        <taxon>Sar</taxon>
        <taxon>Alveolata</taxon>
        <taxon>Colpodellida</taxon>
        <taxon>Chromeraceae</taxon>
        <taxon>Chromera</taxon>
    </lineage>
</organism>
<feature type="compositionally biased region" description="Basic and acidic residues" evidence="2">
    <location>
        <begin position="187"/>
        <end position="209"/>
    </location>
</feature>
<feature type="region of interest" description="Disordered" evidence="2">
    <location>
        <begin position="1"/>
        <end position="25"/>
    </location>
</feature>
<keyword evidence="1" id="KW-0175">Coiled coil</keyword>
<feature type="region of interest" description="Disordered" evidence="2">
    <location>
        <begin position="94"/>
        <end position="281"/>
    </location>
</feature>
<feature type="region of interest" description="Disordered" evidence="2">
    <location>
        <begin position="44"/>
        <end position="68"/>
    </location>
</feature>
<dbReference type="EMBL" id="CDMZ01003890">
    <property type="protein sequence ID" value="CEM47943.1"/>
    <property type="molecule type" value="Genomic_DNA"/>
</dbReference>
<accession>A0A0G4HU34</accession>
<feature type="coiled-coil region" evidence="1">
    <location>
        <begin position="338"/>
        <end position="385"/>
    </location>
</feature>
<evidence type="ECO:0000256" key="1">
    <source>
        <dbReference type="SAM" id="Coils"/>
    </source>
</evidence>
<dbReference type="AlphaFoldDB" id="A0A0G4HU34"/>
<proteinExistence type="predicted"/>
<feature type="non-terminal residue" evidence="3">
    <location>
        <position position="459"/>
    </location>
</feature>
<sequence length="459" mass="50978">MENPKERKAQGPTENSPVYALADEKTQPNPLLRFFHHAKQVVQSLEENQQPERQSLSSPPESISDTPVISEEGEIFSTDFRNAKISSALKMKATKVSGKHYSEGSEWTGFSRLHQRVPSPTVSLKGTRSVSPTRKSQVAVSPPPPPPIFRHSPFLQKYIREGAVPRTRPMDTPPIKPISTPTPPPYDEPRKERRRTEEQGDGKNMKRESPSPLDTDCPLLYREASRVRQLHSSHPALPPPDPLPPKVHAETQSQTETALEPPGRKSCDASLQTEAENVPAGKCAAREDAQSQCPPSLVIPLLSEAFCEDNTGSDGPEVVLEGTSSAAQGNANVSGDALRELDLLRKVLTRRLQEESEAEKAAVRREAEERLLAELAARREEESERALLHDRLSRRLEEAERSRLASEGCERDAVGKLNEASRRCTELQKRLGESESMLEGEKKERSEDQSTAKKKEGQV</sequence>
<feature type="compositionally biased region" description="Polar residues" evidence="2">
    <location>
        <begin position="44"/>
        <end position="67"/>
    </location>
</feature>
<name>A0A0G4HU34_9ALVE</name>
<feature type="compositionally biased region" description="Pro residues" evidence="2">
    <location>
        <begin position="236"/>
        <end position="245"/>
    </location>
</feature>